<dbReference type="RefSeq" id="WP_235056218.1">
    <property type="nucleotide sequence ID" value="NZ_JAKFHA010000025.1"/>
</dbReference>
<dbReference type="PROSITE" id="PS51257">
    <property type="entry name" value="PROKAR_LIPOPROTEIN"/>
    <property type="match status" value="1"/>
</dbReference>
<sequence>MPPTSGRRLRSATVAATMTLSLASALTGCGGGSKKAEWAEICVHRQNQVRASDSECVVDRSGAHAWYYIPRKNGNSVPSMSGSISLVKGGTFDRPRKGTITRGGFGTIKQDSSSSGGGGVTGG</sequence>
<dbReference type="AlphaFoldDB" id="A0AA41Q4S9"/>
<protein>
    <submittedName>
        <fullName evidence="2">Uncharacterized protein</fullName>
    </submittedName>
</protein>
<comment type="caution">
    <text evidence="2">The sequence shown here is derived from an EMBL/GenBank/DDBJ whole genome shotgun (WGS) entry which is preliminary data.</text>
</comment>
<dbReference type="EMBL" id="JAKFHA010000025">
    <property type="protein sequence ID" value="MCF2531565.1"/>
    <property type="molecule type" value="Genomic_DNA"/>
</dbReference>
<gene>
    <name evidence="2" type="ORF">LZ495_30720</name>
</gene>
<proteinExistence type="predicted"/>
<feature type="region of interest" description="Disordered" evidence="1">
    <location>
        <begin position="87"/>
        <end position="123"/>
    </location>
</feature>
<reference evidence="2" key="1">
    <citation type="submission" date="2022-01" db="EMBL/GenBank/DDBJ databases">
        <title>Genome-Based Taxonomic Classification of the Phylum Actinobacteria.</title>
        <authorList>
            <person name="Gao Y."/>
        </authorList>
    </citation>
    <scope>NUCLEOTIDE SEQUENCE</scope>
    <source>
        <strain evidence="2">KLBMP 8922</strain>
    </source>
</reference>
<keyword evidence="3" id="KW-1185">Reference proteome</keyword>
<name>A0AA41Q4S9_9ACTN</name>
<accession>A0AA41Q4S9</accession>
<dbReference type="Proteomes" id="UP001165378">
    <property type="component" value="Unassembled WGS sequence"/>
</dbReference>
<evidence type="ECO:0000313" key="2">
    <source>
        <dbReference type="EMBL" id="MCF2531565.1"/>
    </source>
</evidence>
<evidence type="ECO:0000256" key="1">
    <source>
        <dbReference type="SAM" id="MobiDB-lite"/>
    </source>
</evidence>
<evidence type="ECO:0000313" key="3">
    <source>
        <dbReference type="Proteomes" id="UP001165378"/>
    </source>
</evidence>
<organism evidence="2 3">
    <name type="scientific">Yinghuangia soli</name>
    <dbReference type="NCBI Taxonomy" id="2908204"/>
    <lineage>
        <taxon>Bacteria</taxon>
        <taxon>Bacillati</taxon>
        <taxon>Actinomycetota</taxon>
        <taxon>Actinomycetes</taxon>
        <taxon>Kitasatosporales</taxon>
        <taxon>Streptomycetaceae</taxon>
        <taxon>Yinghuangia</taxon>
    </lineage>
</organism>